<evidence type="ECO:0000256" key="2">
    <source>
        <dbReference type="ARBA" id="ARBA00023315"/>
    </source>
</evidence>
<proteinExistence type="predicted"/>
<dbReference type="AlphaFoldDB" id="A0A7H0GUA3"/>
<name>A0A7H0GUA3_9BACT</name>
<evidence type="ECO:0000256" key="1">
    <source>
        <dbReference type="ARBA" id="ARBA00022679"/>
    </source>
</evidence>
<dbReference type="PANTHER" id="PTHR43420">
    <property type="entry name" value="ACETYLTRANSFERASE"/>
    <property type="match status" value="1"/>
</dbReference>
<dbReference type="KEGG" id="hqi:H9L05_18320"/>
<dbReference type="GO" id="GO:0016747">
    <property type="term" value="F:acyltransferase activity, transferring groups other than amino-acyl groups"/>
    <property type="evidence" value="ECO:0007669"/>
    <property type="project" value="InterPro"/>
</dbReference>
<keyword evidence="5" id="KW-1185">Reference proteome</keyword>
<evidence type="ECO:0000313" key="5">
    <source>
        <dbReference type="Proteomes" id="UP000516093"/>
    </source>
</evidence>
<evidence type="ECO:0000259" key="3">
    <source>
        <dbReference type="PROSITE" id="PS51186"/>
    </source>
</evidence>
<dbReference type="InterPro" id="IPR000182">
    <property type="entry name" value="GNAT_dom"/>
</dbReference>
<dbReference type="PANTHER" id="PTHR43420:SF12">
    <property type="entry name" value="N-ACETYLTRANSFERASE DOMAIN-CONTAINING PROTEIN"/>
    <property type="match status" value="1"/>
</dbReference>
<gene>
    <name evidence="4" type="ORF">H9L05_18320</name>
</gene>
<dbReference type="InterPro" id="IPR016181">
    <property type="entry name" value="Acyl_CoA_acyltransferase"/>
</dbReference>
<dbReference type="RefSeq" id="WP_187732138.1">
    <property type="nucleotide sequence ID" value="NZ_BMFN01000002.1"/>
</dbReference>
<dbReference type="InterPro" id="IPR050680">
    <property type="entry name" value="YpeA/RimI_acetyltransf"/>
</dbReference>
<evidence type="ECO:0000313" key="4">
    <source>
        <dbReference type="EMBL" id="QNP51869.1"/>
    </source>
</evidence>
<sequence>MPELLIRSAVAADAAAIQALYLAVAEQGGGLARQPAEITVEYVHTFLTRSLATGVALVVERPNGAGLAGEIHACSSGLQIFAHVLGELTVAVHPQHQGQHLGHRLFSALLSIIQQKYPHVRRVELLVRESNGRAIALYEKLGFQREGRLLGRVSVTSGQYEADIPMAWHAPLFG</sequence>
<organism evidence="4 5">
    <name type="scientific">Hymenobacter qilianensis</name>
    <dbReference type="NCBI Taxonomy" id="1385715"/>
    <lineage>
        <taxon>Bacteria</taxon>
        <taxon>Pseudomonadati</taxon>
        <taxon>Bacteroidota</taxon>
        <taxon>Cytophagia</taxon>
        <taxon>Cytophagales</taxon>
        <taxon>Hymenobacteraceae</taxon>
        <taxon>Hymenobacter</taxon>
    </lineage>
</organism>
<feature type="domain" description="N-acetyltransferase" evidence="3">
    <location>
        <begin position="4"/>
        <end position="171"/>
    </location>
</feature>
<dbReference type="Gene3D" id="3.40.630.30">
    <property type="match status" value="1"/>
</dbReference>
<keyword evidence="1 4" id="KW-0808">Transferase</keyword>
<dbReference type="SUPFAM" id="SSF55729">
    <property type="entry name" value="Acyl-CoA N-acyltransferases (Nat)"/>
    <property type="match status" value="1"/>
</dbReference>
<protein>
    <submittedName>
        <fullName evidence="4">GNAT family N-acetyltransferase</fullName>
    </submittedName>
</protein>
<reference evidence="4 5" key="1">
    <citation type="submission" date="2020-08" db="EMBL/GenBank/DDBJ databases">
        <title>Genome sequence of Hymenobacter qilianensis JCM 19763T.</title>
        <authorList>
            <person name="Hyun D.-W."/>
            <person name="Bae J.-W."/>
        </authorList>
    </citation>
    <scope>NUCLEOTIDE SEQUENCE [LARGE SCALE GENOMIC DNA]</scope>
    <source>
        <strain evidence="4 5">JCM 19763</strain>
    </source>
</reference>
<keyword evidence="2" id="KW-0012">Acyltransferase</keyword>
<dbReference type="PROSITE" id="PS51186">
    <property type="entry name" value="GNAT"/>
    <property type="match status" value="1"/>
</dbReference>
<dbReference type="Pfam" id="PF00583">
    <property type="entry name" value="Acetyltransf_1"/>
    <property type="match status" value="1"/>
</dbReference>
<dbReference type="Proteomes" id="UP000516093">
    <property type="component" value="Chromosome"/>
</dbReference>
<dbReference type="EMBL" id="CP060784">
    <property type="protein sequence ID" value="QNP51869.1"/>
    <property type="molecule type" value="Genomic_DNA"/>
</dbReference>
<accession>A0A7H0GUA3</accession>